<reference evidence="2 3" key="1">
    <citation type="submission" date="2021-07" db="EMBL/GenBank/DDBJ databases">
        <title>Genome data of Colletotrichum spaethianum.</title>
        <authorList>
            <person name="Utami Y.D."/>
            <person name="Hiruma K."/>
        </authorList>
    </citation>
    <scope>NUCLEOTIDE SEQUENCE [LARGE SCALE GENOMIC DNA]</scope>
    <source>
        <strain evidence="2 3">MAFF 242679</strain>
    </source>
</reference>
<feature type="domain" description="Peptidase A1" evidence="1">
    <location>
        <begin position="1"/>
        <end position="70"/>
    </location>
</feature>
<comment type="caution">
    <text evidence="2">The sequence shown here is derived from an EMBL/GenBank/DDBJ whole genome shotgun (WGS) entry which is preliminary data.</text>
</comment>
<proteinExistence type="predicted"/>
<dbReference type="Proteomes" id="UP001055172">
    <property type="component" value="Unassembled WGS sequence"/>
</dbReference>
<dbReference type="SUPFAM" id="SSF50630">
    <property type="entry name" value="Acid proteases"/>
    <property type="match status" value="1"/>
</dbReference>
<name>A0AA37GPY1_9PEZI</name>
<evidence type="ECO:0000313" key="2">
    <source>
        <dbReference type="EMBL" id="GJC84660.1"/>
    </source>
</evidence>
<protein>
    <recommendedName>
        <fullName evidence="1">Peptidase A1 domain-containing protein</fullName>
    </recommendedName>
</protein>
<dbReference type="AlphaFoldDB" id="A0AA37GPY1"/>
<dbReference type="Pfam" id="PF00026">
    <property type="entry name" value="Asp"/>
    <property type="match status" value="1"/>
</dbReference>
<dbReference type="InterPro" id="IPR033121">
    <property type="entry name" value="PEPTIDASE_A1"/>
</dbReference>
<gene>
    <name evidence="2" type="ORF">ColLi_07498</name>
</gene>
<accession>A0AA37GPY1</accession>
<organism evidence="2 3">
    <name type="scientific">Colletotrichum liriopes</name>
    <dbReference type="NCBI Taxonomy" id="708192"/>
    <lineage>
        <taxon>Eukaryota</taxon>
        <taxon>Fungi</taxon>
        <taxon>Dikarya</taxon>
        <taxon>Ascomycota</taxon>
        <taxon>Pezizomycotina</taxon>
        <taxon>Sordariomycetes</taxon>
        <taxon>Hypocreomycetidae</taxon>
        <taxon>Glomerellales</taxon>
        <taxon>Glomerellaceae</taxon>
        <taxon>Colletotrichum</taxon>
        <taxon>Colletotrichum spaethianum species complex</taxon>
    </lineage>
</organism>
<dbReference type="EMBL" id="BPPX01000015">
    <property type="protein sequence ID" value="GJC84660.1"/>
    <property type="molecule type" value="Genomic_DNA"/>
</dbReference>
<dbReference type="Gene3D" id="2.40.70.10">
    <property type="entry name" value="Acid Proteases"/>
    <property type="match status" value="1"/>
</dbReference>
<dbReference type="PROSITE" id="PS51767">
    <property type="entry name" value="PEPTIDASE_A1"/>
    <property type="match status" value="1"/>
</dbReference>
<sequence length="70" mass="7698">MASSASDPQLLAFFRREQRLLFDVVWNLAQNGNVPEALFSIYLNSGRGSASGELTLGGVNADYYEGDIRK</sequence>
<evidence type="ECO:0000313" key="3">
    <source>
        <dbReference type="Proteomes" id="UP001055172"/>
    </source>
</evidence>
<keyword evidence="3" id="KW-1185">Reference proteome</keyword>
<dbReference type="InterPro" id="IPR021109">
    <property type="entry name" value="Peptidase_aspartic_dom_sf"/>
</dbReference>
<evidence type="ECO:0000259" key="1">
    <source>
        <dbReference type="PROSITE" id="PS51767"/>
    </source>
</evidence>